<dbReference type="EMBL" id="FJOG01000010">
    <property type="protein sequence ID" value="CZR57632.1"/>
    <property type="molecule type" value="Genomic_DNA"/>
</dbReference>
<evidence type="ECO:0000313" key="2">
    <source>
        <dbReference type="EMBL" id="CZR57632.1"/>
    </source>
</evidence>
<accession>A0A1L7WXY1</accession>
<dbReference type="AlphaFoldDB" id="A0A1L7WXY1"/>
<gene>
    <name evidence="2" type="ORF">PAC_07521</name>
</gene>
<dbReference type="Proteomes" id="UP000184330">
    <property type="component" value="Unassembled WGS sequence"/>
</dbReference>
<sequence length="230" mass="25793">MISFTEEATETLLASIYNPQSDVYHDLHPREIRLLKLLKGRWSDKICCQLHHVSLANRPSYKALSYAWGSPRATRPIVVNGYQHAVTVNLESALRRLRRIDGDLTLWVDALCINQSNNPERTKQVNLMHDIFSSTEEVIVYLGEVPQHGSMSSNGPISESTTTFHCNENDGENLEVFRNRCRAKKPSKGANGSRAGTSFGVARDFIPRNEGFPAVREYPMPSAGAVYECV</sequence>
<dbReference type="Pfam" id="PF06985">
    <property type="entry name" value="HET"/>
    <property type="match status" value="1"/>
</dbReference>
<dbReference type="InterPro" id="IPR010730">
    <property type="entry name" value="HET"/>
</dbReference>
<dbReference type="OrthoDB" id="2157530at2759"/>
<name>A0A1L7WXY1_9HELO</name>
<protein>
    <recommendedName>
        <fullName evidence="1">Heterokaryon incompatibility domain-containing protein</fullName>
    </recommendedName>
</protein>
<organism evidence="2 3">
    <name type="scientific">Phialocephala subalpina</name>
    <dbReference type="NCBI Taxonomy" id="576137"/>
    <lineage>
        <taxon>Eukaryota</taxon>
        <taxon>Fungi</taxon>
        <taxon>Dikarya</taxon>
        <taxon>Ascomycota</taxon>
        <taxon>Pezizomycotina</taxon>
        <taxon>Leotiomycetes</taxon>
        <taxon>Helotiales</taxon>
        <taxon>Mollisiaceae</taxon>
        <taxon>Phialocephala</taxon>
        <taxon>Phialocephala fortinii species complex</taxon>
    </lineage>
</organism>
<reference evidence="2 3" key="1">
    <citation type="submission" date="2016-03" db="EMBL/GenBank/DDBJ databases">
        <authorList>
            <person name="Ploux O."/>
        </authorList>
    </citation>
    <scope>NUCLEOTIDE SEQUENCE [LARGE SCALE GENOMIC DNA]</scope>
    <source>
        <strain evidence="2 3">UAMH 11012</strain>
    </source>
</reference>
<proteinExistence type="predicted"/>
<dbReference type="InterPro" id="IPR052895">
    <property type="entry name" value="HetReg/Transcr_Mod"/>
</dbReference>
<dbReference type="PANTHER" id="PTHR24148:SF82">
    <property type="entry name" value="HETEROKARYON INCOMPATIBILITY DOMAIN-CONTAINING PROTEIN"/>
    <property type="match status" value="1"/>
</dbReference>
<keyword evidence="3" id="KW-1185">Reference proteome</keyword>
<evidence type="ECO:0000259" key="1">
    <source>
        <dbReference type="Pfam" id="PF06985"/>
    </source>
</evidence>
<dbReference type="PANTHER" id="PTHR24148">
    <property type="entry name" value="ANKYRIN REPEAT DOMAIN-CONTAINING PROTEIN 39 HOMOLOG-RELATED"/>
    <property type="match status" value="1"/>
</dbReference>
<evidence type="ECO:0000313" key="3">
    <source>
        <dbReference type="Proteomes" id="UP000184330"/>
    </source>
</evidence>
<dbReference type="STRING" id="576137.A0A1L7WXY1"/>
<feature type="domain" description="Heterokaryon incompatibility" evidence="1">
    <location>
        <begin position="61"/>
        <end position="163"/>
    </location>
</feature>